<keyword evidence="3" id="KW-1185">Reference proteome</keyword>
<dbReference type="EMBL" id="JAAAIM010002374">
    <property type="protein sequence ID" value="KAG0272929.1"/>
    <property type="molecule type" value="Genomic_DNA"/>
</dbReference>
<sequence>MDVRGLPSSSQSSSSQAPYQRVPSLSSAPIMDHTRHTSTDNQSPPAGEPVNDGKTTGYVYPSVHDQFNNPSAGPYANSSSNTYIPPQNPFRYPDHHQQQQDDDSNNQLSSSSPLRLDNDPNHYADDDDSESITPAYLSTITPPGKILLLQTLTTLSTIVFT</sequence>
<reference evidence="2 3" key="1">
    <citation type="journal article" date="2020" name="Fungal Divers.">
        <title>Resolving the Mortierellaceae phylogeny through synthesis of multi-gene phylogenetics and phylogenomics.</title>
        <authorList>
            <person name="Vandepol N."/>
            <person name="Liber J."/>
            <person name="Desiro A."/>
            <person name="Na H."/>
            <person name="Kennedy M."/>
            <person name="Barry K."/>
            <person name="Grigoriev I.V."/>
            <person name="Miller A.N."/>
            <person name="O'Donnell K."/>
            <person name="Stajich J.E."/>
            <person name="Bonito G."/>
        </authorList>
    </citation>
    <scope>NUCLEOTIDE SEQUENCE [LARGE SCALE GENOMIC DNA]</scope>
    <source>
        <strain evidence="2 3">AD045</strain>
    </source>
</reference>
<feature type="compositionally biased region" description="Polar residues" evidence="1">
    <location>
        <begin position="65"/>
        <end position="85"/>
    </location>
</feature>
<gene>
    <name evidence="2" type="ORF">BGZ96_005103</name>
</gene>
<organism evidence="2 3">
    <name type="scientific">Linnemannia gamsii</name>
    <dbReference type="NCBI Taxonomy" id="64522"/>
    <lineage>
        <taxon>Eukaryota</taxon>
        <taxon>Fungi</taxon>
        <taxon>Fungi incertae sedis</taxon>
        <taxon>Mucoromycota</taxon>
        <taxon>Mortierellomycotina</taxon>
        <taxon>Mortierellomycetes</taxon>
        <taxon>Mortierellales</taxon>
        <taxon>Mortierellaceae</taxon>
        <taxon>Linnemannia</taxon>
    </lineage>
</organism>
<evidence type="ECO:0000256" key="1">
    <source>
        <dbReference type="SAM" id="MobiDB-lite"/>
    </source>
</evidence>
<feature type="compositionally biased region" description="Low complexity" evidence="1">
    <location>
        <begin position="105"/>
        <end position="114"/>
    </location>
</feature>
<dbReference type="Proteomes" id="UP001194696">
    <property type="component" value="Unassembled WGS sequence"/>
</dbReference>
<evidence type="ECO:0000313" key="2">
    <source>
        <dbReference type="EMBL" id="KAG0272929.1"/>
    </source>
</evidence>
<name>A0ABQ7JHL5_9FUNG</name>
<protein>
    <submittedName>
        <fullName evidence="2">Uncharacterized protein</fullName>
    </submittedName>
</protein>
<evidence type="ECO:0000313" key="3">
    <source>
        <dbReference type="Proteomes" id="UP001194696"/>
    </source>
</evidence>
<proteinExistence type="predicted"/>
<feature type="non-terminal residue" evidence="2">
    <location>
        <position position="161"/>
    </location>
</feature>
<comment type="caution">
    <text evidence="2">The sequence shown here is derived from an EMBL/GenBank/DDBJ whole genome shotgun (WGS) entry which is preliminary data.</text>
</comment>
<feature type="region of interest" description="Disordered" evidence="1">
    <location>
        <begin position="1"/>
        <end position="136"/>
    </location>
</feature>
<accession>A0ABQ7JHL5</accession>